<sequence length="77" mass="8206">MANDSPAKSLVDIDLSSLRDPAGIFELVEVVGNGTYGQVYKSSAAFAPSSFLHRDGPGAVDLLGFKSHKVQRIEEQA</sequence>
<evidence type="ECO:0008006" key="5">
    <source>
        <dbReference type="Google" id="ProtNLM"/>
    </source>
</evidence>
<dbReference type="AlphaFoldDB" id="A0AAW0JQZ3"/>
<evidence type="ECO:0000313" key="3">
    <source>
        <dbReference type="EMBL" id="KAK7828471.1"/>
    </source>
</evidence>
<evidence type="ECO:0000256" key="2">
    <source>
        <dbReference type="ARBA" id="ARBA00048679"/>
    </source>
</evidence>
<comment type="caution">
    <text evidence="3">The sequence shown here is derived from an EMBL/GenBank/DDBJ whole genome shotgun (WGS) entry which is preliminary data.</text>
</comment>
<protein>
    <recommendedName>
        <fullName evidence="5">TRAF2 and NCK interacting kinase</fullName>
    </recommendedName>
</protein>
<dbReference type="PANTHER" id="PTHR47096:SF1">
    <property type="entry name" value="MISSHAPEN LIKE KINASE 1"/>
    <property type="match status" value="1"/>
</dbReference>
<dbReference type="EMBL" id="JBBHLL010000026">
    <property type="protein sequence ID" value="KAK7828471.1"/>
    <property type="molecule type" value="Genomic_DNA"/>
</dbReference>
<organism evidence="3 4">
    <name type="scientific">Myodes glareolus</name>
    <name type="common">Bank vole</name>
    <name type="synonym">Clethrionomys glareolus</name>
    <dbReference type="NCBI Taxonomy" id="447135"/>
    <lineage>
        <taxon>Eukaryota</taxon>
        <taxon>Metazoa</taxon>
        <taxon>Chordata</taxon>
        <taxon>Craniata</taxon>
        <taxon>Vertebrata</taxon>
        <taxon>Euteleostomi</taxon>
        <taxon>Mammalia</taxon>
        <taxon>Eutheria</taxon>
        <taxon>Euarchontoglires</taxon>
        <taxon>Glires</taxon>
        <taxon>Rodentia</taxon>
        <taxon>Myomorpha</taxon>
        <taxon>Muroidea</taxon>
        <taxon>Cricetidae</taxon>
        <taxon>Arvicolinae</taxon>
        <taxon>Myodes</taxon>
    </lineage>
</organism>
<gene>
    <name evidence="3" type="ORF">U0070_008980</name>
</gene>
<comment type="catalytic activity">
    <reaction evidence="1">
        <text>L-threonyl-[protein] + ATP = O-phospho-L-threonyl-[protein] + ADP + H(+)</text>
        <dbReference type="Rhea" id="RHEA:46608"/>
        <dbReference type="Rhea" id="RHEA-COMP:11060"/>
        <dbReference type="Rhea" id="RHEA-COMP:11605"/>
        <dbReference type="ChEBI" id="CHEBI:15378"/>
        <dbReference type="ChEBI" id="CHEBI:30013"/>
        <dbReference type="ChEBI" id="CHEBI:30616"/>
        <dbReference type="ChEBI" id="CHEBI:61977"/>
        <dbReference type="ChEBI" id="CHEBI:456216"/>
        <dbReference type="EC" id="2.7.11.1"/>
    </reaction>
</comment>
<dbReference type="GO" id="GO:0005829">
    <property type="term" value="C:cytosol"/>
    <property type="evidence" value="ECO:0007669"/>
    <property type="project" value="TreeGrafter"/>
</dbReference>
<dbReference type="InterPro" id="IPR051700">
    <property type="entry name" value="STE20_Ser-Thr_kinase"/>
</dbReference>
<dbReference type="Proteomes" id="UP001488838">
    <property type="component" value="Unassembled WGS sequence"/>
</dbReference>
<dbReference type="Gene3D" id="3.30.200.20">
    <property type="entry name" value="Phosphorylase Kinase, domain 1"/>
    <property type="match status" value="1"/>
</dbReference>
<accession>A0AAW0JQZ3</accession>
<evidence type="ECO:0000313" key="4">
    <source>
        <dbReference type="Proteomes" id="UP001488838"/>
    </source>
</evidence>
<keyword evidence="4" id="KW-1185">Reference proteome</keyword>
<name>A0AAW0JQZ3_MYOGA</name>
<dbReference type="PANTHER" id="PTHR47096">
    <property type="entry name" value="MISSHAPEN LIKE KINASE 1"/>
    <property type="match status" value="1"/>
</dbReference>
<evidence type="ECO:0000256" key="1">
    <source>
        <dbReference type="ARBA" id="ARBA00047899"/>
    </source>
</evidence>
<comment type="catalytic activity">
    <reaction evidence="2">
        <text>L-seryl-[protein] + ATP = O-phospho-L-seryl-[protein] + ADP + H(+)</text>
        <dbReference type="Rhea" id="RHEA:17989"/>
        <dbReference type="Rhea" id="RHEA-COMP:9863"/>
        <dbReference type="Rhea" id="RHEA-COMP:11604"/>
        <dbReference type="ChEBI" id="CHEBI:15378"/>
        <dbReference type="ChEBI" id="CHEBI:29999"/>
        <dbReference type="ChEBI" id="CHEBI:30616"/>
        <dbReference type="ChEBI" id="CHEBI:83421"/>
        <dbReference type="ChEBI" id="CHEBI:456216"/>
        <dbReference type="EC" id="2.7.11.1"/>
    </reaction>
</comment>
<proteinExistence type="predicted"/>
<dbReference type="GO" id="GO:0004674">
    <property type="term" value="F:protein serine/threonine kinase activity"/>
    <property type="evidence" value="ECO:0007669"/>
    <property type="project" value="UniProtKB-EC"/>
</dbReference>
<reference evidence="3 4" key="1">
    <citation type="journal article" date="2023" name="bioRxiv">
        <title>Conserved and derived expression patterns and positive selection on dental genes reveal complex evolutionary context of ever-growing rodent molars.</title>
        <authorList>
            <person name="Calamari Z.T."/>
            <person name="Song A."/>
            <person name="Cohen E."/>
            <person name="Akter M."/>
            <person name="Roy R.D."/>
            <person name="Hallikas O."/>
            <person name="Christensen M.M."/>
            <person name="Li P."/>
            <person name="Marangoni P."/>
            <person name="Jernvall J."/>
            <person name="Klein O.D."/>
        </authorList>
    </citation>
    <scope>NUCLEOTIDE SEQUENCE [LARGE SCALE GENOMIC DNA]</scope>
    <source>
        <strain evidence="3">V071</strain>
    </source>
</reference>